<sequence length="345" mass="36295">MRTSLLALALGSAALLANGQTTTSTLGATTTSTSSAAATFTVTVGRGDHRFVPDVVQAPVGSYVKFNFYPANHSVVRAEYLTPCVPYELMGKGNIGFFSGFHPVDAILDDPPSWTIRINDSSPLFYYCSAPDACIKYQMVAVINPNATVSLKEHKDAAAKAQFALNPGEPFPAEGTLPASASTASKTDTATPSSSTQPTAAAASDSDHHKSFPAGAIAGVVVGVVLIIILAAALFFFIGRARSRRSLSESKGIPPQPPMSPAPQAPAEGIVGPNGTLYVPVKMADMHRMSLPPYAGHAPPQGQEYMPGMHSPRFDSPPPQGQAHGGFGYGPQGQQQQQQQHRFVY</sequence>
<dbReference type="PANTHER" id="PTHR34883">
    <property type="entry name" value="SERINE-RICH PROTEIN, PUTATIVE-RELATED-RELATED"/>
    <property type="match status" value="1"/>
</dbReference>
<reference evidence="4" key="1">
    <citation type="journal article" date="2020" name="Stud. Mycol.">
        <title>101 Dothideomycetes genomes: a test case for predicting lifestyles and emergence of pathogens.</title>
        <authorList>
            <person name="Haridas S."/>
            <person name="Albert R."/>
            <person name="Binder M."/>
            <person name="Bloem J."/>
            <person name="Labutti K."/>
            <person name="Salamov A."/>
            <person name="Andreopoulos B."/>
            <person name="Baker S."/>
            <person name="Barry K."/>
            <person name="Bills G."/>
            <person name="Bluhm B."/>
            <person name="Cannon C."/>
            <person name="Castanera R."/>
            <person name="Culley D."/>
            <person name="Daum C."/>
            <person name="Ezra D."/>
            <person name="Gonzalez J."/>
            <person name="Henrissat B."/>
            <person name="Kuo A."/>
            <person name="Liang C."/>
            <person name="Lipzen A."/>
            <person name="Lutzoni F."/>
            <person name="Magnuson J."/>
            <person name="Mondo S."/>
            <person name="Nolan M."/>
            <person name="Ohm R."/>
            <person name="Pangilinan J."/>
            <person name="Park H.-J."/>
            <person name="Ramirez L."/>
            <person name="Alfaro M."/>
            <person name="Sun H."/>
            <person name="Tritt A."/>
            <person name="Yoshinaga Y."/>
            <person name="Zwiers L.-H."/>
            <person name="Turgeon B."/>
            <person name="Goodwin S."/>
            <person name="Spatafora J."/>
            <person name="Crous P."/>
            <person name="Grigoriev I."/>
        </authorList>
    </citation>
    <scope>NUCLEOTIDE SEQUENCE</scope>
    <source>
        <strain evidence="4">CBS 262.69</strain>
    </source>
</reference>
<dbReference type="InterPro" id="IPR008972">
    <property type="entry name" value="Cupredoxin"/>
</dbReference>
<evidence type="ECO:0000313" key="4">
    <source>
        <dbReference type="EMBL" id="KAF2398221.1"/>
    </source>
</evidence>
<dbReference type="Gene3D" id="2.60.40.420">
    <property type="entry name" value="Cupredoxins - blue copper proteins"/>
    <property type="match status" value="1"/>
</dbReference>
<feature type="chain" id="PRO_5026167111" description="Cupredoxin" evidence="3">
    <location>
        <begin position="20"/>
        <end position="345"/>
    </location>
</feature>
<evidence type="ECO:0000256" key="1">
    <source>
        <dbReference type="SAM" id="MobiDB-lite"/>
    </source>
</evidence>
<dbReference type="EMBL" id="ML996701">
    <property type="protein sequence ID" value="KAF2398221.1"/>
    <property type="molecule type" value="Genomic_DNA"/>
</dbReference>
<feature type="transmembrane region" description="Helical" evidence="2">
    <location>
        <begin position="214"/>
        <end position="238"/>
    </location>
</feature>
<feature type="region of interest" description="Disordered" evidence="1">
    <location>
        <begin position="292"/>
        <end position="345"/>
    </location>
</feature>
<accession>A0A6G1HQP2</accession>
<dbReference type="AlphaFoldDB" id="A0A6G1HQP2"/>
<keyword evidence="5" id="KW-1185">Reference proteome</keyword>
<proteinExistence type="predicted"/>
<dbReference type="Proteomes" id="UP000799640">
    <property type="component" value="Unassembled WGS sequence"/>
</dbReference>
<keyword evidence="2" id="KW-0812">Transmembrane</keyword>
<keyword evidence="3" id="KW-0732">Signal</keyword>
<name>A0A6G1HQP2_9PEZI</name>
<feature type="compositionally biased region" description="Low complexity" evidence="1">
    <location>
        <begin position="179"/>
        <end position="204"/>
    </location>
</feature>
<dbReference type="SUPFAM" id="SSF49503">
    <property type="entry name" value="Cupredoxins"/>
    <property type="match status" value="1"/>
</dbReference>
<evidence type="ECO:0008006" key="6">
    <source>
        <dbReference type="Google" id="ProtNLM"/>
    </source>
</evidence>
<feature type="region of interest" description="Disordered" evidence="1">
    <location>
        <begin position="248"/>
        <end position="271"/>
    </location>
</feature>
<evidence type="ECO:0000313" key="5">
    <source>
        <dbReference type="Proteomes" id="UP000799640"/>
    </source>
</evidence>
<dbReference type="InterPro" id="IPR052953">
    <property type="entry name" value="Ser-rich/MCO-related"/>
</dbReference>
<dbReference type="CDD" id="cd00920">
    <property type="entry name" value="Cupredoxin"/>
    <property type="match status" value="1"/>
</dbReference>
<feature type="compositionally biased region" description="Low complexity" evidence="1">
    <location>
        <begin position="332"/>
        <end position="345"/>
    </location>
</feature>
<evidence type="ECO:0000256" key="2">
    <source>
        <dbReference type="SAM" id="Phobius"/>
    </source>
</evidence>
<dbReference type="PANTHER" id="PTHR34883:SF8">
    <property type="entry name" value="EXTRACELLULAR SERINE-RICH PROTEIN (AFU_ORTHOLOGUE AFUA_6G00670)"/>
    <property type="match status" value="1"/>
</dbReference>
<evidence type="ECO:0000256" key="3">
    <source>
        <dbReference type="SAM" id="SignalP"/>
    </source>
</evidence>
<feature type="region of interest" description="Disordered" evidence="1">
    <location>
        <begin position="174"/>
        <end position="208"/>
    </location>
</feature>
<keyword evidence="2" id="KW-0472">Membrane</keyword>
<gene>
    <name evidence="4" type="ORF">EJ06DRAFT_480803</name>
</gene>
<protein>
    <recommendedName>
        <fullName evidence="6">Cupredoxin</fullName>
    </recommendedName>
</protein>
<feature type="signal peptide" evidence="3">
    <location>
        <begin position="1"/>
        <end position="19"/>
    </location>
</feature>
<feature type="compositionally biased region" description="Pro residues" evidence="1">
    <location>
        <begin position="254"/>
        <end position="264"/>
    </location>
</feature>
<organism evidence="4 5">
    <name type="scientific">Trichodelitschia bisporula</name>
    <dbReference type="NCBI Taxonomy" id="703511"/>
    <lineage>
        <taxon>Eukaryota</taxon>
        <taxon>Fungi</taxon>
        <taxon>Dikarya</taxon>
        <taxon>Ascomycota</taxon>
        <taxon>Pezizomycotina</taxon>
        <taxon>Dothideomycetes</taxon>
        <taxon>Dothideomycetes incertae sedis</taxon>
        <taxon>Phaeotrichales</taxon>
        <taxon>Phaeotrichaceae</taxon>
        <taxon>Trichodelitschia</taxon>
    </lineage>
</organism>
<keyword evidence="2" id="KW-1133">Transmembrane helix</keyword>
<dbReference type="OrthoDB" id="2331100at2759"/>